<name>B6H7T8_PENRW</name>
<evidence type="ECO:0000313" key="1">
    <source>
        <dbReference type="EMBL" id="CAP93044.1"/>
    </source>
</evidence>
<keyword evidence="2" id="KW-1185">Reference proteome</keyword>
<evidence type="ECO:0000313" key="2">
    <source>
        <dbReference type="Proteomes" id="UP000000724"/>
    </source>
</evidence>
<accession>B6H7T8</accession>
<dbReference type="HOGENOM" id="CLU_2210851_0_0_1"/>
<protein>
    <submittedName>
        <fullName evidence="1">Pc16g03740 protein</fullName>
    </submittedName>
</protein>
<reference evidence="1 2" key="1">
    <citation type="journal article" date="2008" name="Nat. Biotechnol.">
        <title>Genome sequencing and analysis of the filamentous fungus Penicillium chrysogenum.</title>
        <authorList>
            <person name="van den Berg M.A."/>
            <person name="Albang R."/>
            <person name="Albermann K."/>
            <person name="Badger J.H."/>
            <person name="Daran J.-M."/>
            <person name="Driessen A.J.M."/>
            <person name="Garcia-Estrada C."/>
            <person name="Fedorova N.D."/>
            <person name="Harris D.M."/>
            <person name="Heijne W.H.M."/>
            <person name="Joardar V.S."/>
            <person name="Kiel J.A.K.W."/>
            <person name="Kovalchuk A."/>
            <person name="Martin J.F."/>
            <person name="Nierman W.C."/>
            <person name="Nijland J.G."/>
            <person name="Pronk J.T."/>
            <person name="Roubos J.A."/>
            <person name="van der Klei I.J."/>
            <person name="van Peij N.N.M.E."/>
            <person name="Veenhuis M."/>
            <person name="von Doehren H."/>
            <person name="Wagner C."/>
            <person name="Wortman J.R."/>
            <person name="Bovenberg R.A.L."/>
        </authorList>
    </citation>
    <scope>NUCLEOTIDE SEQUENCE [LARGE SCALE GENOMIC DNA]</scope>
    <source>
        <strain evidence="2">ATCC 28089 / DSM 1075 / NRRL 1951 / Wisconsin 54-1255</strain>
    </source>
</reference>
<proteinExistence type="predicted"/>
<organism evidence="1 2">
    <name type="scientific">Penicillium rubens (strain ATCC 28089 / DSM 1075 / NRRL 1951 / Wisconsin 54-1255)</name>
    <name type="common">Penicillium chrysogenum</name>
    <dbReference type="NCBI Taxonomy" id="500485"/>
    <lineage>
        <taxon>Eukaryota</taxon>
        <taxon>Fungi</taxon>
        <taxon>Dikarya</taxon>
        <taxon>Ascomycota</taxon>
        <taxon>Pezizomycotina</taxon>
        <taxon>Eurotiomycetes</taxon>
        <taxon>Eurotiomycetidae</taxon>
        <taxon>Eurotiales</taxon>
        <taxon>Aspergillaceae</taxon>
        <taxon>Penicillium</taxon>
        <taxon>Penicillium chrysogenum species complex</taxon>
    </lineage>
</organism>
<dbReference type="AlphaFoldDB" id="B6H7T8"/>
<dbReference type="BioCyc" id="PCHR:PC16G03740-MONOMER"/>
<dbReference type="VEuPathDB" id="FungiDB:PCH_Pc16g03740"/>
<sequence length="107" mass="11440">MQMSAISTGINNAGSLLGYHYIPGGAEECDGCPAYNNQICKSAAAGAAPIQSPWGPIISSRRTLYLSHIVRIDSTEKATGTIRYRSSYLANRSPTALIEAKSQKEGY</sequence>
<dbReference type="Proteomes" id="UP000000724">
    <property type="component" value="Contig Pc00c16"/>
</dbReference>
<dbReference type="EMBL" id="AM920431">
    <property type="protein sequence ID" value="CAP93044.1"/>
    <property type="molecule type" value="Genomic_DNA"/>
</dbReference>
<gene>
    <name evidence="1" type="ORF">Pc16g03740</name>
    <name evidence="1" type="ORF">PCH_Pc16g03740</name>
</gene>